<dbReference type="Pfam" id="PF00005">
    <property type="entry name" value="ABC_tran"/>
    <property type="match status" value="1"/>
</dbReference>
<dbReference type="InterPro" id="IPR017871">
    <property type="entry name" value="ABC_transporter-like_CS"/>
</dbReference>
<sequence>MIVNFSDVKFSYSSLKEKPVIDILNWSIPQGTKYFIYGGSGSGKSTLLNLLCGLKHPQNGSIEVLGQKLELMSNRQIDRFRAKNIGYIFQQFNLLNYFNAIENVQLAVTFSTSHRQSINASRITDLLVELGLAKTDIFKPVEELSVGQQQRVGIARALINKPKLLIADEPTSSLDESMRDQFLSTLIAMCDENKTTLVFVSHDKSLKKHFDIVKSLDEFNKQNGMANVY</sequence>
<name>A0ABQ6H4F4_9GAMM</name>
<evidence type="ECO:0000313" key="6">
    <source>
        <dbReference type="Proteomes" id="UP001157133"/>
    </source>
</evidence>
<dbReference type="PROSITE" id="PS50893">
    <property type="entry name" value="ABC_TRANSPORTER_2"/>
    <property type="match status" value="1"/>
</dbReference>
<dbReference type="InterPro" id="IPR017911">
    <property type="entry name" value="MacB-like_ATP-bd"/>
</dbReference>
<keyword evidence="3 5" id="KW-0067">ATP-binding</keyword>
<keyword evidence="6" id="KW-1185">Reference proteome</keyword>
<protein>
    <submittedName>
        <fullName evidence="5">ABC transporter ATP-binding protein</fullName>
    </submittedName>
</protein>
<dbReference type="InterPro" id="IPR015854">
    <property type="entry name" value="ABC_transpr_LolD-like"/>
</dbReference>
<gene>
    <name evidence="5" type="ORF">theurythT_18510</name>
</gene>
<keyword evidence="1" id="KW-0813">Transport</keyword>
<dbReference type="Proteomes" id="UP001157133">
    <property type="component" value="Unassembled WGS sequence"/>
</dbReference>
<evidence type="ECO:0000256" key="3">
    <source>
        <dbReference type="ARBA" id="ARBA00022840"/>
    </source>
</evidence>
<dbReference type="PANTHER" id="PTHR24220">
    <property type="entry name" value="IMPORT ATP-BINDING PROTEIN"/>
    <property type="match status" value="1"/>
</dbReference>
<dbReference type="InterPro" id="IPR003439">
    <property type="entry name" value="ABC_transporter-like_ATP-bd"/>
</dbReference>
<dbReference type="SMART" id="SM00382">
    <property type="entry name" value="AAA"/>
    <property type="match status" value="1"/>
</dbReference>
<proteinExistence type="predicted"/>
<feature type="domain" description="ABC transporter" evidence="4">
    <location>
        <begin position="3"/>
        <end position="228"/>
    </location>
</feature>
<dbReference type="Gene3D" id="3.40.50.300">
    <property type="entry name" value="P-loop containing nucleotide triphosphate hydrolases"/>
    <property type="match status" value="1"/>
</dbReference>
<dbReference type="EMBL" id="BSSU01000009">
    <property type="protein sequence ID" value="GLX82399.1"/>
    <property type="molecule type" value="Genomic_DNA"/>
</dbReference>
<dbReference type="RefSeq" id="WP_284207768.1">
    <property type="nucleotide sequence ID" value="NZ_BSSU01000009.1"/>
</dbReference>
<evidence type="ECO:0000256" key="1">
    <source>
        <dbReference type="ARBA" id="ARBA00022448"/>
    </source>
</evidence>
<evidence type="ECO:0000259" key="4">
    <source>
        <dbReference type="PROSITE" id="PS50893"/>
    </source>
</evidence>
<organism evidence="5 6">
    <name type="scientific">Thalassotalea eurytherma</name>
    <dbReference type="NCBI Taxonomy" id="1144278"/>
    <lineage>
        <taxon>Bacteria</taxon>
        <taxon>Pseudomonadati</taxon>
        <taxon>Pseudomonadota</taxon>
        <taxon>Gammaproteobacteria</taxon>
        <taxon>Alteromonadales</taxon>
        <taxon>Colwelliaceae</taxon>
        <taxon>Thalassotalea</taxon>
    </lineage>
</organism>
<dbReference type="CDD" id="cd03255">
    <property type="entry name" value="ABC_MJ0796_LolCDE_FtsE"/>
    <property type="match status" value="1"/>
</dbReference>
<evidence type="ECO:0000313" key="5">
    <source>
        <dbReference type="EMBL" id="GLX82399.1"/>
    </source>
</evidence>
<evidence type="ECO:0000256" key="2">
    <source>
        <dbReference type="ARBA" id="ARBA00022741"/>
    </source>
</evidence>
<dbReference type="InterPro" id="IPR027417">
    <property type="entry name" value="P-loop_NTPase"/>
</dbReference>
<dbReference type="InterPro" id="IPR003593">
    <property type="entry name" value="AAA+_ATPase"/>
</dbReference>
<comment type="caution">
    <text evidence="5">The sequence shown here is derived from an EMBL/GenBank/DDBJ whole genome shotgun (WGS) entry which is preliminary data.</text>
</comment>
<dbReference type="PANTHER" id="PTHR24220:SF611">
    <property type="entry name" value="ATP-BINDING COMPONENT OF ABC TRANSPORTER-RELATED"/>
    <property type="match status" value="1"/>
</dbReference>
<dbReference type="SUPFAM" id="SSF52540">
    <property type="entry name" value="P-loop containing nucleoside triphosphate hydrolases"/>
    <property type="match status" value="1"/>
</dbReference>
<accession>A0ABQ6H4F4</accession>
<dbReference type="PROSITE" id="PS00211">
    <property type="entry name" value="ABC_TRANSPORTER_1"/>
    <property type="match status" value="1"/>
</dbReference>
<dbReference type="GO" id="GO:0005524">
    <property type="term" value="F:ATP binding"/>
    <property type="evidence" value="ECO:0007669"/>
    <property type="project" value="UniProtKB-KW"/>
</dbReference>
<reference evidence="5 6" key="1">
    <citation type="submission" date="2023-03" db="EMBL/GenBank/DDBJ databases">
        <title>Draft genome sequence of Thalassotalea eurytherma JCM 18482T.</title>
        <authorList>
            <person name="Sawabe T."/>
        </authorList>
    </citation>
    <scope>NUCLEOTIDE SEQUENCE [LARGE SCALE GENOMIC DNA]</scope>
    <source>
        <strain evidence="5 6">JCM 18482</strain>
    </source>
</reference>
<keyword evidence="2" id="KW-0547">Nucleotide-binding</keyword>